<dbReference type="FunFam" id="3.30.50.10:FF:000003">
    <property type="entry name" value="Nuclear orphan receptor ROR-beta"/>
    <property type="match status" value="1"/>
</dbReference>
<keyword evidence="7 11" id="KW-0238">DNA-binding</keyword>
<evidence type="ECO:0000313" key="15">
    <source>
        <dbReference type="Ensembl" id="ENSENLP00000022850.1"/>
    </source>
</evidence>
<dbReference type="PANTHER" id="PTHR45805">
    <property type="entry name" value="NUCLEAR HORMONE RECEPTOR HR3-RELATED"/>
    <property type="match status" value="1"/>
</dbReference>
<dbReference type="Proteomes" id="UP000472264">
    <property type="component" value="Chromosome 4"/>
</dbReference>
<evidence type="ECO:0000256" key="4">
    <source>
        <dbReference type="ARBA" id="ARBA00022771"/>
    </source>
</evidence>
<evidence type="ECO:0000256" key="1">
    <source>
        <dbReference type="ARBA" id="ARBA00004123"/>
    </source>
</evidence>
<accession>A0A665UU41</accession>
<evidence type="ECO:0000256" key="12">
    <source>
        <dbReference type="SAM" id="MobiDB-lite"/>
    </source>
</evidence>
<organism evidence="15 16">
    <name type="scientific">Echeneis naucrates</name>
    <name type="common">Live sharksucker</name>
    <dbReference type="NCBI Taxonomy" id="173247"/>
    <lineage>
        <taxon>Eukaryota</taxon>
        <taxon>Metazoa</taxon>
        <taxon>Chordata</taxon>
        <taxon>Craniata</taxon>
        <taxon>Vertebrata</taxon>
        <taxon>Euteleostomi</taxon>
        <taxon>Actinopterygii</taxon>
        <taxon>Neopterygii</taxon>
        <taxon>Teleostei</taxon>
        <taxon>Neoteleostei</taxon>
        <taxon>Acanthomorphata</taxon>
        <taxon>Carangaria</taxon>
        <taxon>Carangiformes</taxon>
        <taxon>Echeneidae</taxon>
        <taxon>Echeneis</taxon>
    </lineage>
</organism>
<evidence type="ECO:0000256" key="6">
    <source>
        <dbReference type="ARBA" id="ARBA00023015"/>
    </source>
</evidence>
<evidence type="ECO:0000256" key="2">
    <source>
        <dbReference type="ARBA" id="ARBA00022473"/>
    </source>
</evidence>
<dbReference type="InterPro" id="IPR001723">
    <property type="entry name" value="Nuclear_hrmn_rcpt"/>
</dbReference>
<dbReference type="SUPFAM" id="SSF48508">
    <property type="entry name" value="Nuclear receptor ligand-binding domain"/>
    <property type="match status" value="1"/>
</dbReference>
<evidence type="ECO:0000256" key="11">
    <source>
        <dbReference type="RuleBase" id="RU004334"/>
    </source>
</evidence>
<dbReference type="GO" id="GO:0000978">
    <property type="term" value="F:RNA polymerase II cis-regulatory region sequence-specific DNA binding"/>
    <property type="evidence" value="ECO:0007669"/>
    <property type="project" value="TreeGrafter"/>
</dbReference>
<comment type="similarity">
    <text evidence="11">Belongs to the nuclear hormone receptor family.</text>
</comment>
<dbReference type="PANTHER" id="PTHR45805:SF7">
    <property type="entry name" value="NUCLEAR RECEPTOR ROR-BETA-LIKE"/>
    <property type="match status" value="1"/>
</dbReference>
<dbReference type="Ensembl" id="ENSENLT00000023613.1">
    <property type="protein sequence ID" value="ENSENLP00000022850.1"/>
    <property type="gene ID" value="ENSENLG00000010327.1"/>
</dbReference>
<evidence type="ECO:0000256" key="5">
    <source>
        <dbReference type="ARBA" id="ARBA00022833"/>
    </source>
</evidence>
<evidence type="ECO:0000256" key="10">
    <source>
        <dbReference type="ARBA" id="ARBA00023242"/>
    </source>
</evidence>
<evidence type="ECO:0000259" key="14">
    <source>
        <dbReference type="PROSITE" id="PS51843"/>
    </source>
</evidence>
<comment type="subcellular location">
    <subcellularLocation>
        <location evidence="1 11">Nucleus</location>
    </subcellularLocation>
</comment>
<keyword evidence="2" id="KW-0217">Developmental protein</keyword>
<dbReference type="InterPro" id="IPR013088">
    <property type="entry name" value="Znf_NHR/GATA"/>
</dbReference>
<dbReference type="InterPro" id="IPR000536">
    <property type="entry name" value="Nucl_hrmn_rcpt_lig-bd"/>
</dbReference>
<dbReference type="PROSITE" id="PS00031">
    <property type="entry name" value="NUCLEAR_REC_DBD_1"/>
    <property type="match status" value="1"/>
</dbReference>
<evidence type="ECO:0000256" key="3">
    <source>
        <dbReference type="ARBA" id="ARBA00022723"/>
    </source>
</evidence>
<keyword evidence="16" id="KW-1185">Reference proteome</keyword>
<keyword evidence="10 11" id="KW-0539">Nucleus</keyword>
<evidence type="ECO:0000256" key="8">
    <source>
        <dbReference type="ARBA" id="ARBA00023163"/>
    </source>
</evidence>
<dbReference type="InParanoid" id="A0A665UU41"/>
<feature type="domain" description="Nuclear receptor" evidence="13">
    <location>
        <begin position="9"/>
        <end position="84"/>
    </location>
</feature>
<dbReference type="PRINTS" id="PR00398">
    <property type="entry name" value="STRDHORMONER"/>
</dbReference>
<reference evidence="15" key="2">
    <citation type="submission" date="2025-08" db="UniProtKB">
        <authorList>
            <consortium name="Ensembl"/>
        </authorList>
    </citation>
    <scope>IDENTIFICATION</scope>
</reference>
<sequence length="475" mass="53334">MRNESLSLVIPCKICGDKSSGIHYGVITCEGCKGFFRRSQQNNAMYSCSRQRNCLIDRTNRNRCQHCRLQKCLALGMSRDAVKFGRMSKKQRDTLYAEVQKHQQSQECAGLGVHGENSDMADHGHPYRRGSSTALSDLDDITTLPEGLFFDLPLTTEDGGGEYCDMEMLGGSAGSSSSSQSSPEQTNLDFEGNHSIKHEYQLLHDSGLFSHAILNPLPGGCSLLETEPITQSVVKSHHETSQYSTEELKRMAWTLYSPEETRSYQTKSAEVMWQQCAIHITNAIQYVVEFAKRISGFMDLCQNDQIILLKAGCMDVLLIRMCRAYNPINNTLFFDGKFAPAQLFKALGCDDLVNAVFDFAKSLSRIQMSEEEMALFSAAVLLSPDRPWLTDVQKVQKLQDKVYVALQRCLQKGGAPEDKLAKMVSKLPIMKSICNLHIDKLEFFRLVHPETAYTFPPLYREVFGSEITFPDSTEG</sequence>
<keyword evidence="4 11" id="KW-0863">Zinc-finger</keyword>
<dbReference type="GO" id="GO:0004879">
    <property type="term" value="F:nuclear receptor activity"/>
    <property type="evidence" value="ECO:0007669"/>
    <property type="project" value="InterPro"/>
</dbReference>
<dbReference type="InterPro" id="IPR003079">
    <property type="entry name" value="ROR_rcpt"/>
</dbReference>
<dbReference type="SMART" id="SM00399">
    <property type="entry name" value="ZnF_C4"/>
    <property type="match status" value="1"/>
</dbReference>
<dbReference type="OMA" id="KPAEVMW"/>
<name>A0A665UU41_ECHNA</name>
<dbReference type="InterPro" id="IPR044101">
    <property type="entry name" value="NR_DBD_ROR"/>
</dbReference>
<reference evidence="15" key="3">
    <citation type="submission" date="2025-09" db="UniProtKB">
        <authorList>
            <consortium name="Ensembl"/>
        </authorList>
    </citation>
    <scope>IDENTIFICATION</scope>
</reference>
<dbReference type="SUPFAM" id="SSF57716">
    <property type="entry name" value="Glucocorticoid receptor-like (DNA-binding domain)"/>
    <property type="match status" value="1"/>
</dbReference>
<protein>
    <submittedName>
        <fullName evidence="15">Nuclear receptor ROR-beta-like</fullName>
    </submittedName>
</protein>
<feature type="region of interest" description="Disordered" evidence="12">
    <location>
        <begin position="168"/>
        <end position="190"/>
    </location>
</feature>
<dbReference type="Pfam" id="PF00105">
    <property type="entry name" value="zf-C4"/>
    <property type="match status" value="1"/>
</dbReference>
<dbReference type="AlphaFoldDB" id="A0A665UU41"/>
<dbReference type="GO" id="GO:0008270">
    <property type="term" value="F:zinc ion binding"/>
    <property type="evidence" value="ECO:0007669"/>
    <property type="project" value="UniProtKB-KW"/>
</dbReference>
<keyword evidence="5 11" id="KW-0862">Zinc</keyword>
<evidence type="ECO:0000256" key="7">
    <source>
        <dbReference type="ARBA" id="ARBA00023125"/>
    </source>
</evidence>
<keyword evidence="8 11" id="KW-0804">Transcription</keyword>
<dbReference type="PROSITE" id="PS51843">
    <property type="entry name" value="NR_LBD"/>
    <property type="match status" value="1"/>
</dbReference>
<dbReference type="Pfam" id="PF00104">
    <property type="entry name" value="Hormone_recep"/>
    <property type="match status" value="1"/>
</dbReference>
<evidence type="ECO:0000313" key="16">
    <source>
        <dbReference type="Proteomes" id="UP000472264"/>
    </source>
</evidence>
<dbReference type="SMART" id="SM00430">
    <property type="entry name" value="HOLI"/>
    <property type="match status" value="1"/>
</dbReference>
<evidence type="ECO:0000259" key="13">
    <source>
        <dbReference type="PROSITE" id="PS51030"/>
    </source>
</evidence>
<keyword evidence="3 11" id="KW-0479">Metal-binding</keyword>
<dbReference type="CDD" id="cd06968">
    <property type="entry name" value="NR_DBD_ROR"/>
    <property type="match status" value="1"/>
</dbReference>
<dbReference type="PROSITE" id="PS51030">
    <property type="entry name" value="NUCLEAR_REC_DBD_2"/>
    <property type="match status" value="1"/>
</dbReference>
<keyword evidence="9 11" id="KW-0675">Receptor</keyword>
<dbReference type="GO" id="GO:0005634">
    <property type="term" value="C:nucleus"/>
    <property type="evidence" value="ECO:0007669"/>
    <property type="project" value="UniProtKB-SubCell"/>
</dbReference>
<evidence type="ECO:0000256" key="9">
    <source>
        <dbReference type="ARBA" id="ARBA00023170"/>
    </source>
</evidence>
<dbReference type="InterPro" id="IPR035500">
    <property type="entry name" value="NHR-like_dom_sf"/>
</dbReference>
<dbReference type="Gene3D" id="3.30.50.10">
    <property type="entry name" value="Erythroid Transcription Factor GATA-1, subunit A"/>
    <property type="match status" value="1"/>
</dbReference>
<dbReference type="InterPro" id="IPR001628">
    <property type="entry name" value="Znf_hrmn_rcpt"/>
</dbReference>
<reference evidence="15" key="1">
    <citation type="submission" date="2021-04" db="EMBL/GenBank/DDBJ databases">
        <authorList>
            <consortium name="Wellcome Sanger Institute Data Sharing"/>
        </authorList>
    </citation>
    <scope>NUCLEOTIDE SEQUENCE [LARGE SCALE GENOMIC DNA]</scope>
</reference>
<keyword evidence="6 11" id="KW-0805">Transcription regulation</keyword>
<dbReference type="PRINTS" id="PR01293">
    <property type="entry name" value="RORNUCRECPTR"/>
</dbReference>
<dbReference type="PRINTS" id="PR00047">
    <property type="entry name" value="STROIDFINGER"/>
</dbReference>
<gene>
    <name evidence="15" type="primary">rorca</name>
</gene>
<feature type="domain" description="NR LBD" evidence="14">
    <location>
        <begin position="225"/>
        <end position="463"/>
    </location>
</feature>
<proteinExistence type="inferred from homology"/>
<dbReference type="Gene3D" id="1.10.565.10">
    <property type="entry name" value="Retinoid X Receptor"/>
    <property type="match status" value="1"/>
</dbReference>